<gene>
    <name evidence="1" type="ORF">AC094_44870</name>
</gene>
<dbReference type="EMBL" id="LIDT01000051">
    <property type="protein sequence ID" value="OCR27141.1"/>
    <property type="molecule type" value="Genomic_DNA"/>
</dbReference>
<proteinExistence type="predicted"/>
<comment type="caution">
    <text evidence="1">The sequence shown here is derived from an EMBL/GenBank/DDBJ whole genome shotgun (WGS) entry which is preliminary data.</text>
</comment>
<accession>A0A853PP42</accession>
<protein>
    <submittedName>
        <fullName evidence="1">Uncharacterized protein</fullName>
    </submittedName>
</protein>
<sequence>MNGIIQILEMKNIELERTLLVEKIGISFRNSNACLLYTSYAADTQAK</sequence>
<evidence type="ECO:0000313" key="2">
    <source>
        <dbReference type="Proteomes" id="UP000093197"/>
    </source>
</evidence>
<name>A0A853PP42_BACFG</name>
<reference evidence="1 2" key="1">
    <citation type="journal article" date="2016" name="PLoS ONE">
        <title>Genomic Diversity of Enterotoxigenic Strains of Bacteroides fragilis.</title>
        <authorList>
            <person name="Pierce J.V."/>
            <person name="Bernstein H.D."/>
        </authorList>
    </citation>
    <scope>NUCLEOTIDE SEQUENCE [LARGE SCALE GENOMIC DNA]</scope>
    <source>
        <strain evidence="1 2">20793-3</strain>
    </source>
</reference>
<dbReference type="AlphaFoldDB" id="A0A853PP42"/>
<organism evidence="1 2">
    <name type="scientific">Bacteroides fragilis</name>
    <dbReference type="NCBI Taxonomy" id="817"/>
    <lineage>
        <taxon>Bacteria</taxon>
        <taxon>Pseudomonadati</taxon>
        <taxon>Bacteroidota</taxon>
        <taxon>Bacteroidia</taxon>
        <taxon>Bacteroidales</taxon>
        <taxon>Bacteroidaceae</taxon>
        <taxon>Bacteroides</taxon>
    </lineage>
</organism>
<evidence type="ECO:0000313" key="1">
    <source>
        <dbReference type="EMBL" id="OCR27141.1"/>
    </source>
</evidence>
<dbReference type="Proteomes" id="UP000093197">
    <property type="component" value="Unassembled WGS sequence"/>
</dbReference>